<evidence type="ECO:0000313" key="1">
    <source>
        <dbReference type="EMBL" id="XDP95678.1"/>
    </source>
</evidence>
<reference evidence="1" key="1">
    <citation type="submission" date="2024-07" db="EMBL/GenBank/DDBJ databases">
        <authorList>
            <person name="Yu S.T."/>
        </authorList>
    </citation>
    <scope>NUCLEOTIDE SEQUENCE</scope>
    <source>
        <strain evidence="1">R02</strain>
    </source>
</reference>
<protein>
    <submittedName>
        <fullName evidence="1">Uncharacterized protein</fullName>
    </submittedName>
</protein>
<dbReference type="AlphaFoldDB" id="A0AB39LP80"/>
<accession>A0AB39LP80</accession>
<organism evidence="1">
    <name type="scientific">Streptomyces sp. R02</name>
    <dbReference type="NCBI Taxonomy" id="3238623"/>
    <lineage>
        <taxon>Bacteria</taxon>
        <taxon>Bacillati</taxon>
        <taxon>Actinomycetota</taxon>
        <taxon>Actinomycetes</taxon>
        <taxon>Kitasatosporales</taxon>
        <taxon>Streptomycetaceae</taxon>
        <taxon>Streptomyces</taxon>
    </lineage>
</organism>
<proteinExistence type="predicted"/>
<dbReference type="RefSeq" id="WP_369157682.1">
    <property type="nucleotide sequence ID" value="NZ_CP163429.1"/>
</dbReference>
<sequence length="66" mass="7460">MGSTTSHNYKKTFFDAHPHLKGKVVVHHAIEQQVLKKYPGLFSADELHSLENLRGIPRGTSTVRFT</sequence>
<dbReference type="EMBL" id="CP163429">
    <property type="protein sequence ID" value="XDP95678.1"/>
    <property type="molecule type" value="Genomic_DNA"/>
</dbReference>
<name>A0AB39LP80_9ACTN</name>
<gene>
    <name evidence="1" type="ORF">AB5J57_20140</name>
</gene>